<name>A0A3N0C948_9ACTN</name>
<evidence type="ECO:0000256" key="1">
    <source>
        <dbReference type="SAM" id="Phobius"/>
    </source>
</evidence>
<proteinExistence type="predicted"/>
<keyword evidence="1" id="KW-0472">Membrane</keyword>
<protein>
    <submittedName>
        <fullName evidence="2">DUF3137 domain-containing protein</fullName>
    </submittedName>
</protein>
<dbReference type="Proteomes" id="UP000267128">
    <property type="component" value="Unassembled WGS sequence"/>
</dbReference>
<keyword evidence="1" id="KW-1133">Transmembrane helix</keyword>
<feature type="transmembrane region" description="Helical" evidence="1">
    <location>
        <begin position="6"/>
        <end position="26"/>
    </location>
</feature>
<reference evidence="2 3" key="1">
    <citation type="submission" date="2018-11" db="EMBL/GenBank/DDBJ databases">
        <authorList>
            <person name="Li F."/>
        </authorList>
    </citation>
    <scope>NUCLEOTIDE SEQUENCE [LARGE SCALE GENOMIC DNA]</scope>
    <source>
        <strain evidence="2 3">Gsoil 097</strain>
    </source>
</reference>
<dbReference type="EMBL" id="RJSE01000016">
    <property type="protein sequence ID" value="RNL59970.1"/>
    <property type="molecule type" value="Genomic_DNA"/>
</dbReference>
<keyword evidence="1" id="KW-0812">Transmembrane</keyword>
<sequence>MVVVFGIFLIGLVVVALVGYFGYLAAKKRREEFSAMAAARGWTWVERDDRFVDRFSGSPFGTGDDRKALNVVTGPYDGRPMVAFDYSYTTTETSTDAQGRTSTRTVTHPFSVIALDVGVALPELSVSPEGFFGRLVGRLINNDIELESEQFNRAFTVHCPDRKFATDVLHPLMMEYLLTVPDLSWSFRDGGLVAITSGQHSMASLDATLTAIDGILDRIPPFVRQQLGLD</sequence>
<accession>A0A3N0C948</accession>
<dbReference type="OrthoDB" id="190895at2"/>
<comment type="caution">
    <text evidence="2">The sequence shown here is derived from an EMBL/GenBank/DDBJ whole genome shotgun (WGS) entry which is preliminary data.</text>
</comment>
<keyword evidence="3" id="KW-1185">Reference proteome</keyword>
<evidence type="ECO:0000313" key="3">
    <source>
        <dbReference type="Proteomes" id="UP000267128"/>
    </source>
</evidence>
<dbReference type="RefSeq" id="WP_123229672.1">
    <property type="nucleotide sequence ID" value="NZ_RJSE01000016.1"/>
</dbReference>
<evidence type="ECO:0000313" key="2">
    <source>
        <dbReference type="EMBL" id="RNL59970.1"/>
    </source>
</evidence>
<gene>
    <name evidence="2" type="ORF">EFK50_21520</name>
</gene>
<dbReference type="AlphaFoldDB" id="A0A3N0C948"/>
<organism evidence="2 3">
    <name type="scientific">Nocardioides marmoriginsengisoli</name>
    <dbReference type="NCBI Taxonomy" id="661483"/>
    <lineage>
        <taxon>Bacteria</taxon>
        <taxon>Bacillati</taxon>
        <taxon>Actinomycetota</taxon>
        <taxon>Actinomycetes</taxon>
        <taxon>Propionibacteriales</taxon>
        <taxon>Nocardioidaceae</taxon>
        <taxon>Nocardioides</taxon>
    </lineage>
</organism>